<evidence type="ECO:0000259" key="4">
    <source>
        <dbReference type="Pfam" id="PF04063"/>
    </source>
</evidence>
<dbReference type="AlphaFoldDB" id="A9UZU4"/>
<dbReference type="InterPro" id="IPR039717">
    <property type="entry name" value="Hgh1"/>
</dbReference>
<dbReference type="KEGG" id="mbr:MONBRDRAFT_32489"/>
<feature type="domain" description="Protein HGH1 C-terminal" evidence="5">
    <location>
        <begin position="276"/>
        <end position="327"/>
    </location>
</feature>
<dbReference type="GeneID" id="5891021"/>
<dbReference type="InParanoid" id="A9UZU4"/>
<organism evidence="6 7">
    <name type="scientific">Monosiga brevicollis</name>
    <name type="common">Choanoflagellate</name>
    <dbReference type="NCBI Taxonomy" id="81824"/>
    <lineage>
        <taxon>Eukaryota</taxon>
        <taxon>Choanoflagellata</taxon>
        <taxon>Craspedida</taxon>
        <taxon>Salpingoecidae</taxon>
        <taxon>Monosiga</taxon>
    </lineage>
</organism>
<dbReference type="OMA" id="MCILLTN"/>
<evidence type="ECO:0000259" key="5">
    <source>
        <dbReference type="Pfam" id="PF04064"/>
    </source>
</evidence>
<evidence type="ECO:0000313" key="7">
    <source>
        <dbReference type="Proteomes" id="UP000001357"/>
    </source>
</evidence>
<protein>
    <recommendedName>
        <fullName evidence="2">Protein HGH1 homolog</fullName>
    </recommendedName>
</protein>
<sequence length="382" mass="43473">MADEVSELLGFMSLDTRLDVRSAAVDLVLGLTVSQDKNVFFKTNREFVPALCTIVKEDRQVVIVKDAVAALINLAHDEDLASIVIREGIVEATTKHILDPEETYPDPFCLLLVNLTRHNEAAERLCHHTVDEKPVVHELVRVFCLADKFNENGNLDHLANVLFNITQTSEGRRLVMARTNEGCVIQRLLPFTQYVDSRIRRGGVIGALRNCCFEYQDHEWLLSPEVDLLPYLLLPLAGPEEFDDEDMDGMPDDLQYLPPDKKRDMDADIRMMLLEALLQLAATRGMREQMRRNKVYPILREYHKWEPLDDVRDACEQVVQLLINEEHDLAPNLHEVNVDPTIAKKLDEIKEIISSGQGPEVELVPEPERPTETARPALEDAQ</sequence>
<feature type="region of interest" description="Disordered" evidence="3">
    <location>
        <begin position="353"/>
        <end position="382"/>
    </location>
</feature>
<dbReference type="InterPro" id="IPR007205">
    <property type="entry name" value="Protein_HGH1_N"/>
</dbReference>
<evidence type="ECO:0000313" key="6">
    <source>
        <dbReference type="EMBL" id="EDQ89296.1"/>
    </source>
</evidence>
<dbReference type="Pfam" id="PF04064">
    <property type="entry name" value="DUF384"/>
    <property type="match status" value="1"/>
</dbReference>
<evidence type="ECO:0000256" key="2">
    <source>
        <dbReference type="ARBA" id="ARBA00014076"/>
    </source>
</evidence>
<accession>A9UZU4</accession>
<dbReference type="FunCoup" id="A9UZU4">
    <property type="interactions" value="439"/>
</dbReference>
<dbReference type="eggNOG" id="KOG2973">
    <property type="taxonomic scope" value="Eukaryota"/>
</dbReference>
<dbReference type="InterPro" id="IPR011989">
    <property type="entry name" value="ARM-like"/>
</dbReference>
<dbReference type="Gene3D" id="1.25.10.10">
    <property type="entry name" value="Leucine-rich Repeat Variant"/>
    <property type="match status" value="1"/>
</dbReference>
<dbReference type="InterPro" id="IPR016024">
    <property type="entry name" value="ARM-type_fold"/>
</dbReference>
<gene>
    <name evidence="6" type="ORF">MONBRDRAFT_32489</name>
</gene>
<feature type="domain" description="Protein HGH1 N-terminal" evidence="4">
    <location>
        <begin position="96"/>
        <end position="270"/>
    </location>
</feature>
<dbReference type="InterPro" id="IPR007206">
    <property type="entry name" value="Protein_HGH1_C"/>
</dbReference>
<dbReference type="Proteomes" id="UP000001357">
    <property type="component" value="Unassembled WGS sequence"/>
</dbReference>
<dbReference type="RefSeq" id="XP_001745872.1">
    <property type="nucleotide sequence ID" value="XM_001745820.1"/>
</dbReference>
<name>A9UZU4_MONBE</name>
<dbReference type="STRING" id="81824.A9UZU4"/>
<proteinExistence type="inferred from homology"/>
<keyword evidence="7" id="KW-1185">Reference proteome</keyword>
<dbReference type="PANTHER" id="PTHR13387">
    <property type="entry name" value="PROTEIN HGH1 HOMOLOG"/>
    <property type="match status" value="1"/>
</dbReference>
<reference evidence="6 7" key="1">
    <citation type="journal article" date="2008" name="Nature">
        <title>The genome of the choanoflagellate Monosiga brevicollis and the origin of metazoans.</title>
        <authorList>
            <consortium name="JGI Sequencing"/>
            <person name="King N."/>
            <person name="Westbrook M.J."/>
            <person name="Young S.L."/>
            <person name="Kuo A."/>
            <person name="Abedin M."/>
            <person name="Chapman J."/>
            <person name="Fairclough S."/>
            <person name="Hellsten U."/>
            <person name="Isogai Y."/>
            <person name="Letunic I."/>
            <person name="Marr M."/>
            <person name="Pincus D."/>
            <person name="Putnam N."/>
            <person name="Rokas A."/>
            <person name="Wright K.J."/>
            <person name="Zuzow R."/>
            <person name="Dirks W."/>
            <person name="Good M."/>
            <person name="Goodstein D."/>
            <person name="Lemons D."/>
            <person name="Li W."/>
            <person name="Lyons J.B."/>
            <person name="Morris A."/>
            <person name="Nichols S."/>
            <person name="Richter D.J."/>
            <person name="Salamov A."/>
            <person name="Bork P."/>
            <person name="Lim W.A."/>
            <person name="Manning G."/>
            <person name="Miller W.T."/>
            <person name="McGinnis W."/>
            <person name="Shapiro H."/>
            <person name="Tjian R."/>
            <person name="Grigoriev I.V."/>
            <person name="Rokhsar D."/>
        </authorList>
    </citation>
    <scope>NUCLEOTIDE SEQUENCE [LARGE SCALE GENOMIC DNA]</scope>
    <source>
        <strain evidence="7">MX1 / ATCC 50154</strain>
    </source>
</reference>
<dbReference type="PANTHER" id="PTHR13387:SF9">
    <property type="entry name" value="PROTEIN HGH1 HOMOLOG"/>
    <property type="match status" value="1"/>
</dbReference>
<evidence type="ECO:0000256" key="3">
    <source>
        <dbReference type="SAM" id="MobiDB-lite"/>
    </source>
</evidence>
<dbReference type="SUPFAM" id="SSF48371">
    <property type="entry name" value="ARM repeat"/>
    <property type="match status" value="1"/>
</dbReference>
<dbReference type="EMBL" id="CH991551">
    <property type="protein sequence ID" value="EDQ89296.1"/>
    <property type="molecule type" value="Genomic_DNA"/>
</dbReference>
<comment type="similarity">
    <text evidence="1">Belongs to the HGH1 family.</text>
</comment>
<dbReference type="Pfam" id="PF04063">
    <property type="entry name" value="DUF383"/>
    <property type="match status" value="1"/>
</dbReference>
<evidence type="ECO:0000256" key="1">
    <source>
        <dbReference type="ARBA" id="ARBA00006712"/>
    </source>
</evidence>